<gene>
    <name evidence="2" type="ORF">AWB77_01596</name>
</gene>
<feature type="region of interest" description="Disordered" evidence="1">
    <location>
        <begin position="1"/>
        <end position="37"/>
    </location>
</feature>
<organism evidence="2 3">
    <name type="scientific">Caballeronia fortuita</name>
    <dbReference type="NCBI Taxonomy" id="1777138"/>
    <lineage>
        <taxon>Bacteria</taxon>
        <taxon>Pseudomonadati</taxon>
        <taxon>Pseudomonadota</taxon>
        <taxon>Betaproteobacteria</taxon>
        <taxon>Burkholderiales</taxon>
        <taxon>Burkholderiaceae</taxon>
        <taxon>Caballeronia</taxon>
    </lineage>
</organism>
<reference evidence="2" key="1">
    <citation type="submission" date="2016-01" db="EMBL/GenBank/DDBJ databases">
        <authorList>
            <person name="Peeters C."/>
        </authorList>
    </citation>
    <scope>NUCLEOTIDE SEQUENCE</scope>
    <source>
        <strain evidence="2">LMG 29320</strain>
    </source>
</reference>
<dbReference type="Proteomes" id="UP000054903">
    <property type="component" value="Unassembled WGS sequence"/>
</dbReference>
<dbReference type="EMBL" id="FCNX02000003">
    <property type="protein sequence ID" value="SAK55137.1"/>
    <property type="molecule type" value="Genomic_DNA"/>
</dbReference>
<name>A0A158ADJ3_9BURK</name>
<keyword evidence="3" id="KW-1185">Reference proteome</keyword>
<evidence type="ECO:0000313" key="3">
    <source>
        <dbReference type="Proteomes" id="UP000054903"/>
    </source>
</evidence>
<dbReference type="AlphaFoldDB" id="A0A158ADJ3"/>
<evidence type="ECO:0000256" key="1">
    <source>
        <dbReference type="SAM" id="MobiDB-lite"/>
    </source>
</evidence>
<feature type="compositionally biased region" description="Polar residues" evidence="1">
    <location>
        <begin position="11"/>
        <end position="20"/>
    </location>
</feature>
<feature type="compositionally biased region" description="Basic and acidic residues" evidence="1">
    <location>
        <begin position="1"/>
        <end position="10"/>
    </location>
</feature>
<comment type="caution">
    <text evidence="2">The sequence shown here is derived from an EMBL/GenBank/DDBJ whole genome shotgun (WGS) entry which is preliminary data.</text>
</comment>
<dbReference type="RefSeq" id="WP_061133848.1">
    <property type="nucleotide sequence ID" value="NZ_FCNX02000003.1"/>
</dbReference>
<accession>A0A158ADJ3</accession>
<dbReference type="OrthoDB" id="9104210at2"/>
<protein>
    <submittedName>
        <fullName evidence="2">Uncharacterized protein</fullName>
    </submittedName>
</protein>
<proteinExistence type="predicted"/>
<evidence type="ECO:0000313" key="2">
    <source>
        <dbReference type="EMBL" id="SAK55137.1"/>
    </source>
</evidence>
<sequence>MTNLKLDDLQHAQQLSSSEMSRIVGGDKKEPAGRPIHIDAQSGVLTFKDGSKWTMDLDGKLHPL</sequence>